<feature type="active site" evidence="11">
    <location>
        <position position="277"/>
    </location>
</feature>
<dbReference type="Proteomes" id="UP000236736">
    <property type="component" value="Unassembled WGS sequence"/>
</dbReference>
<evidence type="ECO:0000256" key="5">
    <source>
        <dbReference type="ARBA" id="ARBA00022801"/>
    </source>
</evidence>
<evidence type="ECO:0000256" key="7">
    <source>
        <dbReference type="ARBA" id="ARBA00022833"/>
    </source>
</evidence>
<dbReference type="GO" id="GO:0071586">
    <property type="term" value="P:CAAX-box protein processing"/>
    <property type="evidence" value="ECO:0007669"/>
    <property type="project" value="InterPro"/>
</dbReference>
<keyword evidence="2 13" id="KW-0645">Protease</keyword>
<dbReference type="GO" id="GO:0046872">
    <property type="term" value="F:metal ion binding"/>
    <property type="evidence" value="ECO:0007669"/>
    <property type="project" value="UniProtKB-KW"/>
</dbReference>
<evidence type="ECO:0000313" key="18">
    <source>
        <dbReference type="Proteomes" id="UP000236736"/>
    </source>
</evidence>
<sequence>MSPENLKYLLVGILVFGFLVRKTLGFLNVKNPIPPIPDTLSEYLNLSKLEESKAYQKENFRFTLLAGIFSFVFTFLFIALGWFGAIDSWVAGFGFPPLLKSLVFFGLIFIGSDLLSLPFDYYNTFVIEEKFGFNKTSVSTFFKDKIKGYVLSILVGGGLLLVFLWLIHQMGADFWWQFWIIAAAFMVMINLFYTAWILPLFNKLTPLDEGDLKSKILHYAQSVDFPLDNIFVIDGSKRSSKANAFFSGFGKRKKVVLYDTLLDQHPPDELVAVLAHEVGHYKKKHILWSMFLSVVQVGLMLFLLAQFIFSENMSFALGGQAWSAELNIIGFTMLFTPVSMIMGIGMNWLSRKNEFEADEFAKQTFAGEPLAEALKTLSVKTLSNINPHPWYVFVNYSHPPLLERLERLEK</sequence>
<evidence type="ECO:0000256" key="13">
    <source>
        <dbReference type="RuleBase" id="RU003983"/>
    </source>
</evidence>
<comment type="cofactor">
    <cofactor evidence="12 13">
        <name>Zn(2+)</name>
        <dbReference type="ChEBI" id="CHEBI:29105"/>
    </cofactor>
    <text evidence="12 13">Binds 1 zinc ion per subunit.</text>
</comment>
<gene>
    <name evidence="17" type="ORF">SAMN03080598_03311</name>
</gene>
<keyword evidence="4 12" id="KW-0479">Metal-binding</keyword>
<keyword evidence="3 14" id="KW-0812">Transmembrane</keyword>
<feature type="binding site" evidence="12">
    <location>
        <position position="280"/>
    </location>
    <ligand>
        <name>Zn(2+)</name>
        <dbReference type="ChEBI" id="CHEBI:29105"/>
        <note>catalytic</note>
    </ligand>
</feature>
<feature type="binding site" evidence="12">
    <location>
        <position position="354"/>
    </location>
    <ligand>
        <name>Zn(2+)</name>
        <dbReference type="ChEBI" id="CHEBI:29105"/>
        <note>catalytic</note>
    </ligand>
</feature>
<keyword evidence="9 13" id="KW-0482">Metalloprotease</keyword>
<keyword evidence="7 12" id="KW-0862">Zinc</keyword>
<dbReference type="STRING" id="1120964.GCA_001313265_04982"/>
<proteinExistence type="inferred from homology"/>
<dbReference type="Pfam" id="PF01435">
    <property type="entry name" value="Peptidase_M48"/>
    <property type="match status" value="1"/>
</dbReference>
<evidence type="ECO:0000256" key="2">
    <source>
        <dbReference type="ARBA" id="ARBA00022670"/>
    </source>
</evidence>
<dbReference type="InterPro" id="IPR001915">
    <property type="entry name" value="Peptidase_M48"/>
</dbReference>
<feature type="transmembrane region" description="Helical" evidence="14">
    <location>
        <begin position="62"/>
        <end position="83"/>
    </location>
</feature>
<dbReference type="EMBL" id="FNVR01000024">
    <property type="protein sequence ID" value="SEG30957.1"/>
    <property type="molecule type" value="Genomic_DNA"/>
</dbReference>
<evidence type="ECO:0000259" key="15">
    <source>
        <dbReference type="Pfam" id="PF01435"/>
    </source>
</evidence>
<evidence type="ECO:0000256" key="3">
    <source>
        <dbReference type="ARBA" id="ARBA00022692"/>
    </source>
</evidence>
<evidence type="ECO:0000256" key="10">
    <source>
        <dbReference type="ARBA" id="ARBA00023136"/>
    </source>
</evidence>
<keyword evidence="6" id="KW-0256">Endoplasmic reticulum</keyword>
<dbReference type="PANTHER" id="PTHR10120">
    <property type="entry name" value="CAAX PRENYL PROTEASE 1"/>
    <property type="match status" value="1"/>
</dbReference>
<dbReference type="OrthoDB" id="9781930at2"/>
<evidence type="ECO:0000256" key="6">
    <source>
        <dbReference type="ARBA" id="ARBA00022824"/>
    </source>
</evidence>
<accession>A0A1H5Z5M0</accession>
<feature type="transmembrane region" description="Helical" evidence="14">
    <location>
        <begin position="103"/>
        <end position="127"/>
    </location>
</feature>
<dbReference type="GO" id="GO:0004222">
    <property type="term" value="F:metalloendopeptidase activity"/>
    <property type="evidence" value="ECO:0007669"/>
    <property type="project" value="InterPro"/>
</dbReference>
<evidence type="ECO:0000259" key="16">
    <source>
        <dbReference type="Pfam" id="PF16491"/>
    </source>
</evidence>
<feature type="active site" description="Proton donor" evidence="11">
    <location>
        <position position="358"/>
    </location>
</feature>
<feature type="transmembrane region" description="Helical" evidence="14">
    <location>
        <begin position="174"/>
        <end position="198"/>
    </location>
</feature>
<dbReference type="Gene3D" id="3.30.2010.10">
    <property type="entry name" value="Metalloproteases ('zincins'), catalytic domain"/>
    <property type="match status" value="1"/>
</dbReference>
<keyword evidence="5 13" id="KW-0378">Hydrolase</keyword>
<evidence type="ECO:0000256" key="12">
    <source>
        <dbReference type="PIRSR" id="PIRSR627057-2"/>
    </source>
</evidence>
<keyword evidence="10 14" id="KW-0472">Membrane</keyword>
<comment type="subcellular location">
    <subcellularLocation>
        <location evidence="1">Endoplasmic reticulum membrane</location>
        <topology evidence="1">Multi-pass membrane protein</topology>
    </subcellularLocation>
</comment>
<evidence type="ECO:0000256" key="1">
    <source>
        <dbReference type="ARBA" id="ARBA00004477"/>
    </source>
</evidence>
<evidence type="ECO:0000256" key="4">
    <source>
        <dbReference type="ARBA" id="ARBA00022723"/>
    </source>
</evidence>
<evidence type="ECO:0000256" key="9">
    <source>
        <dbReference type="ARBA" id="ARBA00023049"/>
    </source>
</evidence>
<dbReference type="RefSeq" id="WP_103925927.1">
    <property type="nucleotide sequence ID" value="NZ_FNVR01000024.1"/>
</dbReference>
<feature type="binding site" evidence="12">
    <location>
        <position position="276"/>
    </location>
    <ligand>
        <name>Zn(2+)</name>
        <dbReference type="ChEBI" id="CHEBI:29105"/>
        <note>catalytic</note>
    </ligand>
</feature>
<comment type="similarity">
    <text evidence="13">Belongs to the peptidase M48 family.</text>
</comment>
<organism evidence="17 18">
    <name type="scientific">Algoriphagus boritolerans DSM 17298 = JCM 18970</name>
    <dbReference type="NCBI Taxonomy" id="1120964"/>
    <lineage>
        <taxon>Bacteria</taxon>
        <taxon>Pseudomonadati</taxon>
        <taxon>Bacteroidota</taxon>
        <taxon>Cytophagia</taxon>
        <taxon>Cytophagales</taxon>
        <taxon>Cyclobacteriaceae</taxon>
        <taxon>Algoriphagus</taxon>
    </lineage>
</organism>
<feature type="domain" description="CAAX prenyl protease 1 N-terminal" evidence="16">
    <location>
        <begin position="30"/>
        <end position="203"/>
    </location>
</feature>
<evidence type="ECO:0000256" key="8">
    <source>
        <dbReference type="ARBA" id="ARBA00022989"/>
    </source>
</evidence>
<keyword evidence="18" id="KW-1185">Reference proteome</keyword>
<feature type="transmembrane region" description="Helical" evidence="14">
    <location>
        <begin position="286"/>
        <end position="308"/>
    </location>
</feature>
<dbReference type="InterPro" id="IPR032456">
    <property type="entry name" value="Peptidase_M48_N"/>
</dbReference>
<keyword evidence="8 14" id="KW-1133">Transmembrane helix</keyword>
<dbReference type="Pfam" id="PF16491">
    <property type="entry name" value="Peptidase_M48_N"/>
    <property type="match status" value="1"/>
</dbReference>
<evidence type="ECO:0000256" key="11">
    <source>
        <dbReference type="PIRSR" id="PIRSR627057-1"/>
    </source>
</evidence>
<name>A0A1H5Z5M0_9BACT</name>
<dbReference type="CDD" id="cd07343">
    <property type="entry name" value="M48A_Zmpste24p_like"/>
    <property type="match status" value="1"/>
</dbReference>
<reference evidence="18" key="1">
    <citation type="submission" date="2016-10" db="EMBL/GenBank/DDBJ databases">
        <authorList>
            <person name="Varghese N."/>
            <person name="Submissions S."/>
        </authorList>
    </citation>
    <scope>NUCLEOTIDE SEQUENCE [LARGE SCALE GENOMIC DNA]</scope>
    <source>
        <strain evidence="18">DSM 17298</strain>
    </source>
</reference>
<protein>
    <submittedName>
        <fullName evidence="17">STE24 endopeptidase</fullName>
    </submittedName>
</protein>
<evidence type="ECO:0000313" key="17">
    <source>
        <dbReference type="EMBL" id="SEG30957.1"/>
    </source>
</evidence>
<dbReference type="AlphaFoldDB" id="A0A1H5Z5M0"/>
<feature type="domain" description="Peptidase M48" evidence="15">
    <location>
        <begin position="206"/>
        <end position="409"/>
    </location>
</feature>
<feature type="transmembrane region" description="Helical" evidence="14">
    <location>
        <begin position="328"/>
        <end position="349"/>
    </location>
</feature>
<dbReference type="InterPro" id="IPR027057">
    <property type="entry name" value="CAXX_Prtase_1"/>
</dbReference>
<dbReference type="FunFam" id="3.30.2010.10:FF:000002">
    <property type="entry name" value="CAAX prenyl protease"/>
    <property type="match status" value="1"/>
</dbReference>
<feature type="transmembrane region" description="Helical" evidence="14">
    <location>
        <begin position="148"/>
        <end position="168"/>
    </location>
</feature>
<evidence type="ECO:0000256" key="14">
    <source>
        <dbReference type="SAM" id="Phobius"/>
    </source>
</evidence>